<sequence>MASGADESKDRELTDSPEVQFPDSAEALGTMMESIEERLALCDVVFQDLLAVQRILKEKGLCDASFQEQNESS</sequence>
<organism evidence="1 2">
    <name type="scientific">Pangasius djambal</name>
    <dbReference type="NCBI Taxonomy" id="1691987"/>
    <lineage>
        <taxon>Eukaryota</taxon>
        <taxon>Metazoa</taxon>
        <taxon>Chordata</taxon>
        <taxon>Craniata</taxon>
        <taxon>Vertebrata</taxon>
        <taxon>Euteleostomi</taxon>
        <taxon>Actinopterygii</taxon>
        <taxon>Neopterygii</taxon>
        <taxon>Teleostei</taxon>
        <taxon>Ostariophysi</taxon>
        <taxon>Siluriformes</taxon>
        <taxon>Pangasiidae</taxon>
        <taxon>Pangasius</taxon>
    </lineage>
</organism>
<name>A0ACC5XYH3_9TELE</name>
<gene>
    <name evidence="1" type="ORF">PDJAM_G00005250</name>
</gene>
<evidence type="ECO:0000313" key="1">
    <source>
        <dbReference type="EMBL" id="MCJ8728514.1"/>
    </source>
</evidence>
<keyword evidence="2" id="KW-1185">Reference proteome</keyword>
<protein>
    <submittedName>
        <fullName evidence="1">Uncharacterized protein</fullName>
    </submittedName>
</protein>
<dbReference type="Proteomes" id="UP000830395">
    <property type="component" value="Chromosome 1"/>
</dbReference>
<reference evidence="1" key="1">
    <citation type="submission" date="2020-02" db="EMBL/GenBank/DDBJ databases">
        <title>Genome sequencing of the panga catfish, Pangasius djambal.</title>
        <authorList>
            <person name="Wen M."/>
            <person name="Zahm M."/>
            <person name="Roques C."/>
            <person name="Cabau C."/>
            <person name="Klopp C."/>
            <person name="Donnadieu C."/>
            <person name="Jouanno E."/>
            <person name="Avarre J.-C."/>
            <person name="Campet M."/>
            <person name="Ha T."/>
            <person name="Dugue R."/>
            <person name="Lampietro C."/>
            <person name="Louis A."/>
            <person name="Herpin A."/>
            <person name="Echchiki A."/>
            <person name="Berthelot C."/>
            <person name="Parey E."/>
            <person name="Roest-Crollius H."/>
            <person name="Braasch I."/>
            <person name="Postlethwait J.H."/>
            <person name="Bobe J."/>
            <person name="Montfort J."/>
            <person name="Bouchez O."/>
            <person name="Begum T."/>
            <person name="Schartl M."/>
            <person name="Gustiano R."/>
            <person name="Guiguen Y."/>
        </authorList>
    </citation>
    <scope>NUCLEOTIDE SEQUENCE</scope>
    <source>
        <strain evidence="1">Pdj_M5554</strain>
    </source>
</reference>
<evidence type="ECO:0000313" key="2">
    <source>
        <dbReference type="Proteomes" id="UP000830395"/>
    </source>
</evidence>
<accession>A0ACC5XYH3</accession>
<comment type="caution">
    <text evidence="1">The sequence shown here is derived from an EMBL/GenBank/DDBJ whole genome shotgun (WGS) entry which is preliminary data.</text>
</comment>
<proteinExistence type="predicted"/>
<dbReference type="EMBL" id="CM040975">
    <property type="protein sequence ID" value="MCJ8728514.1"/>
    <property type="molecule type" value="Genomic_DNA"/>
</dbReference>